<dbReference type="InterPro" id="IPR007685">
    <property type="entry name" value="RelA_SpoT"/>
</dbReference>
<dbReference type="CDD" id="cd00077">
    <property type="entry name" value="HDc"/>
    <property type="match status" value="1"/>
</dbReference>
<dbReference type="InterPro" id="IPR045600">
    <property type="entry name" value="RelA/SpoT_AH_RIS"/>
</dbReference>
<dbReference type="PANTHER" id="PTHR21262:SF31">
    <property type="entry name" value="GTP PYROPHOSPHOKINASE"/>
    <property type="match status" value="1"/>
</dbReference>
<comment type="caution">
    <text evidence="6">The sequence shown here is derived from an EMBL/GenBank/DDBJ whole genome shotgun (WGS) entry which is preliminary data.</text>
</comment>
<dbReference type="GO" id="GO:0005886">
    <property type="term" value="C:plasma membrane"/>
    <property type="evidence" value="ECO:0007669"/>
    <property type="project" value="TreeGrafter"/>
</dbReference>
<dbReference type="Pfam" id="PF13328">
    <property type="entry name" value="HD_4"/>
    <property type="match status" value="1"/>
</dbReference>
<dbReference type="InterPro" id="IPR004095">
    <property type="entry name" value="TGS"/>
</dbReference>
<dbReference type="Gene3D" id="3.10.20.30">
    <property type="match status" value="1"/>
</dbReference>
<feature type="domain" description="HD" evidence="4">
    <location>
        <begin position="60"/>
        <end position="159"/>
    </location>
</feature>
<feature type="domain" description="TGS" evidence="5">
    <location>
        <begin position="405"/>
        <end position="466"/>
    </location>
</feature>
<dbReference type="PANTHER" id="PTHR21262">
    <property type="entry name" value="GUANOSINE-3',5'-BIS DIPHOSPHATE 3'-PYROPHOSPHOHYDROLASE"/>
    <property type="match status" value="1"/>
</dbReference>
<dbReference type="InterPro" id="IPR002912">
    <property type="entry name" value="ACT_dom"/>
</dbReference>
<reference evidence="7" key="1">
    <citation type="journal article" date="2021" name="Science">
        <title>Hunting the eagle killer: A cyanobacterial neurotoxin causes vacuolar myelinopathy.</title>
        <authorList>
            <person name="Breinlinger S."/>
            <person name="Phillips T.J."/>
            <person name="Haram B.N."/>
            <person name="Mares J."/>
            <person name="Martinez Yerena J.A."/>
            <person name="Hrouzek P."/>
            <person name="Sobotka R."/>
            <person name="Henderson W.M."/>
            <person name="Schmieder P."/>
            <person name="Williams S.M."/>
            <person name="Lauderdale J.D."/>
            <person name="Wilde H.D."/>
            <person name="Gerrin W."/>
            <person name="Kust A."/>
            <person name="Washington J.W."/>
            <person name="Wagner C."/>
            <person name="Geier B."/>
            <person name="Liebeke M."/>
            <person name="Enke H."/>
            <person name="Niedermeyer T.H.J."/>
            <person name="Wilde S.B."/>
        </authorList>
    </citation>
    <scope>NUCLEOTIDE SEQUENCE [LARGE SCALE GENOMIC DNA]</scope>
    <source>
        <strain evidence="7">Thurmond2011</strain>
    </source>
</reference>
<dbReference type="InterPro" id="IPR012675">
    <property type="entry name" value="Beta-grasp_dom_sf"/>
</dbReference>
<proteinExistence type="inferred from homology"/>
<dbReference type="PROSITE" id="PS51880">
    <property type="entry name" value="TGS"/>
    <property type="match status" value="1"/>
</dbReference>
<dbReference type="SUPFAM" id="SSF109604">
    <property type="entry name" value="HD-domain/PDEase-like"/>
    <property type="match status" value="1"/>
</dbReference>
<dbReference type="RefSeq" id="WP_310833798.1">
    <property type="nucleotide sequence ID" value="NZ_JAALHA020000004.1"/>
</dbReference>
<feature type="domain" description="ACT" evidence="3">
    <location>
        <begin position="675"/>
        <end position="749"/>
    </location>
</feature>
<dbReference type="Pfam" id="PF13291">
    <property type="entry name" value="ACT_4"/>
    <property type="match status" value="1"/>
</dbReference>
<dbReference type="Gene3D" id="3.30.460.10">
    <property type="entry name" value="Beta Polymerase, domain 2"/>
    <property type="match status" value="1"/>
</dbReference>
<name>A0AAP5I885_9CYAN</name>
<dbReference type="InterPro" id="IPR045865">
    <property type="entry name" value="ACT-like_dom_sf"/>
</dbReference>
<dbReference type="CDD" id="cd04876">
    <property type="entry name" value="ACT_RelA-SpoT"/>
    <property type="match status" value="1"/>
</dbReference>
<sequence>MSGIVLNSSMDITLPEWLEKCLNSPSEDDQRHRDRALISQAFEFAYQLHQGQYRKSGEPYICHPIAVAGLLRDLGGSAAMIAAGFLHDVVEDTEVTIEEIEQRFGVEVRRLVEGVTKLSKLNFKSKTESQAENFRRMFLAMAQDIRVIVVKLADRLHNMRTLQHLPEQKRRNIALETREIFAPLANRLGMWKVKSELEDLAFKYLEPEAYEQIVQYVAENQVYRQQRLTKSIEILRHRLQQAGIGYLDISGRSKHLYGIYQKMLLSNNSYQEIYDVASLRIIVKTNEECYRTLAIIHDVFRPIPGKFKDYIGLPKPNLYQSLHTGVIGPFGRPLEVQIRTLVMHYISEEGIAAYWKYKETGGFANISATAADEKFTWLRQLLEWQNDLKDAQEYLQSIKENLFEDDVYVFTPKGDLVSLNPGSTTVDFAYHIHTEVGNHCAKARVNGRLVPLSTRLQNGDIVEIITKKSSNPSLDWLNFVKTPTAKSRIKQWYKQSRRDENIARGRELLEKELGKTGFGSLLNSEQMDSVVKQCNYQSQEDLLAALGYGEITLNRVLSSWREIVKAQQTTVVSNEQALQAYTPQVLQTTTPTRSSFDSPMIGVEGLGYHLAACCHPIPGEPIIGVVTRGKGIKIHRQGCHHLANVKCIHLVPVSWKSTAETTAENNGHPQTYPVNVQIEALDRVGVLKDILSRLSDQGINVRHAHVKTTLGQPALIDLGIDIRDRSQLEQVFTKINKLSDILNIRRVDQMDD</sequence>
<dbReference type="CDD" id="cd01668">
    <property type="entry name" value="TGS_RSH"/>
    <property type="match status" value="1"/>
</dbReference>
<dbReference type="InterPro" id="IPR043519">
    <property type="entry name" value="NT_sf"/>
</dbReference>
<keyword evidence="7" id="KW-1185">Reference proteome</keyword>
<evidence type="ECO:0000313" key="7">
    <source>
        <dbReference type="Proteomes" id="UP000667802"/>
    </source>
</evidence>
<dbReference type="Gene3D" id="1.10.3210.10">
    <property type="entry name" value="Hypothetical protein af1432"/>
    <property type="match status" value="1"/>
</dbReference>
<dbReference type="SUPFAM" id="SSF81301">
    <property type="entry name" value="Nucleotidyltransferase"/>
    <property type="match status" value="1"/>
</dbReference>
<dbReference type="Gene3D" id="3.30.70.260">
    <property type="match status" value="1"/>
</dbReference>
<dbReference type="SMART" id="SM00471">
    <property type="entry name" value="HDc"/>
    <property type="match status" value="1"/>
</dbReference>
<dbReference type="Pfam" id="PF02824">
    <property type="entry name" value="TGS"/>
    <property type="match status" value="1"/>
</dbReference>
<dbReference type="FunFam" id="3.10.20.30:FF:000002">
    <property type="entry name" value="GTP pyrophosphokinase (RelA/SpoT)"/>
    <property type="match status" value="1"/>
</dbReference>
<dbReference type="FunFam" id="1.10.3210.10:FF:000001">
    <property type="entry name" value="GTP pyrophosphokinase RelA"/>
    <property type="match status" value="1"/>
</dbReference>
<organism evidence="6 7">
    <name type="scientific">Aetokthonos hydrillicola Thurmond2011</name>
    <dbReference type="NCBI Taxonomy" id="2712845"/>
    <lineage>
        <taxon>Bacteria</taxon>
        <taxon>Bacillati</taxon>
        <taxon>Cyanobacteriota</taxon>
        <taxon>Cyanophyceae</taxon>
        <taxon>Nostocales</taxon>
        <taxon>Hapalosiphonaceae</taxon>
        <taxon>Aetokthonos</taxon>
    </lineage>
</organism>
<dbReference type="Pfam" id="PF04607">
    <property type="entry name" value="RelA_SpoT"/>
    <property type="match status" value="1"/>
</dbReference>
<dbReference type="PROSITE" id="PS51671">
    <property type="entry name" value="ACT"/>
    <property type="match status" value="1"/>
</dbReference>
<dbReference type="FunFam" id="3.30.460.10:FF:000001">
    <property type="entry name" value="GTP pyrophosphokinase RelA"/>
    <property type="match status" value="1"/>
</dbReference>
<accession>A0AAP5I885</accession>
<dbReference type="NCBIfam" id="TIGR00691">
    <property type="entry name" value="spoT_relA"/>
    <property type="match status" value="1"/>
</dbReference>
<dbReference type="Pfam" id="PF19296">
    <property type="entry name" value="RelA_AH_RIS"/>
    <property type="match status" value="1"/>
</dbReference>
<dbReference type="InterPro" id="IPR012676">
    <property type="entry name" value="TGS-like"/>
</dbReference>
<evidence type="ECO:0000259" key="3">
    <source>
        <dbReference type="PROSITE" id="PS51671"/>
    </source>
</evidence>
<evidence type="ECO:0000259" key="5">
    <source>
        <dbReference type="PROSITE" id="PS51880"/>
    </source>
</evidence>
<dbReference type="PROSITE" id="PS51831">
    <property type="entry name" value="HD"/>
    <property type="match status" value="1"/>
</dbReference>
<dbReference type="SMART" id="SM00954">
    <property type="entry name" value="RelA_SpoT"/>
    <property type="match status" value="1"/>
</dbReference>
<dbReference type="GO" id="GO:0015969">
    <property type="term" value="P:guanosine tetraphosphate metabolic process"/>
    <property type="evidence" value="ECO:0007669"/>
    <property type="project" value="InterPro"/>
</dbReference>
<evidence type="ECO:0000256" key="2">
    <source>
        <dbReference type="RuleBase" id="RU003847"/>
    </source>
</evidence>
<comment type="similarity">
    <text evidence="2">Belongs to the relA/spoT family.</text>
</comment>
<dbReference type="InterPro" id="IPR003607">
    <property type="entry name" value="HD/PDEase_dom"/>
</dbReference>
<dbReference type="InterPro" id="IPR006674">
    <property type="entry name" value="HD_domain"/>
</dbReference>
<evidence type="ECO:0000259" key="4">
    <source>
        <dbReference type="PROSITE" id="PS51831"/>
    </source>
</evidence>
<protein>
    <submittedName>
        <fullName evidence="6">Bifunctional (P)ppGpp synthetase/guanosine-3',5'-bis(Diphosphate) 3'-pyrophosphohydrolase</fullName>
    </submittedName>
</protein>
<dbReference type="EMBL" id="JAALHA020000004">
    <property type="protein sequence ID" value="MDR9895392.1"/>
    <property type="molecule type" value="Genomic_DNA"/>
</dbReference>
<dbReference type="AlphaFoldDB" id="A0AAP5I885"/>
<evidence type="ECO:0000256" key="1">
    <source>
        <dbReference type="ARBA" id="ARBA00025704"/>
    </source>
</evidence>
<gene>
    <name evidence="6" type="ORF">G7B40_012555</name>
</gene>
<dbReference type="SUPFAM" id="SSF55021">
    <property type="entry name" value="ACT-like"/>
    <property type="match status" value="1"/>
</dbReference>
<comment type="function">
    <text evidence="2">In eubacteria ppGpp (guanosine 3'-diphosphate 5'-diphosphate) is a mediator of the stringent response that coordinates a variety of cellular activities in response to changes in nutritional abundance.</text>
</comment>
<dbReference type="Proteomes" id="UP000667802">
    <property type="component" value="Unassembled WGS sequence"/>
</dbReference>
<dbReference type="InterPro" id="IPR033655">
    <property type="entry name" value="TGS_RelA/SpoT"/>
</dbReference>
<evidence type="ECO:0000313" key="6">
    <source>
        <dbReference type="EMBL" id="MDR9895392.1"/>
    </source>
</evidence>
<dbReference type="SUPFAM" id="SSF81271">
    <property type="entry name" value="TGS-like"/>
    <property type="match status" value="1"/>
</dbReference>
<dbReference type="InterPro" id="IPR004811">
    <property type="entry name" value="RelA/Spo_fam"/>
</dbReference>
<comment type="pathway">
    <text evidence="1">Purine metabolism.</text>
</comment>
<dbReference type="CDD" id="cd05399">
    <property type="entry name" value="NT_Rel-Spo_like"/>
    <property type="match status" value="1"/>
</dbReference>